<keyword evidence="3" id="KW-1185">Reference proteome</keyword>
<accession>A0ABQ5K2T9</accession>
<reference evidence="2" key="1">
    <citation type="submission" date="2022-03" db="EMBL/GenBank/DDBJ databases">
        <title>Draft genome sequence of Aduncisulcus paluster, a free-living microaerophilic Fornicata.</title>
        <authorList>
            <person name="Yuyama I."/>
            <person name="Kume K."/>
            <person name="Tamura T."/>
            <person name="Inagaki Y."/>
            <person name="Hashimoto T."/>
        </authorList>
    </citation>
    <scope>NUCLEOTIDE SEQUENCE</scope>
    <source>
        <strain evidence="2">NY0171</strain>
    </source>
</reference>
<feature type="compositionally biased region" description="Basic and acidic residues" evidence="1">
    <location>
        <begin position="364"/>
        <end position="376"/>
    </location>
</feature>
<organism evidence="2 3">
    <name type="scientific">Aduncisulcus paluster</name>
    <dbReference type="NCBI Taxonomy" id="2918883"/>
    <lineage>
        <taxon>Eukaryota</taxon>
        <taxon>Metamonada</taxon>
        <taxon>Carpediemonas-like organisms</taxon>
        <taxon>Aduncisulcus</taxon>
    </lineage>
</organism>
<feature type="compositionally biased region" description="Basic and acidic residues" evidence="1">
    <location>
        <begin position="297"/>
        <end position="308"/>
    </location>
</feature>
<evidence type="ECO:0000256" key="1">
    <source>
        <dbReference type="SAM" id="MobiDB-lite"/>
    </source>
</evidence>
<dbReference type="Proteomes" id="UP001057375">
    <property type="component" value="Unassembled WGS sequence"/>
</dbReference>
<feature type="region of interest" description="Disordered" evidence="1">
    <location>
        <begin position="286"/>
        <end position="381"/>
    </location>
</feature>
<proteinExistence type="predicted"/>
<dbReference type="EMBL" id="BQXS01012665">
    <property type="protein sequence ID" value="GKT26584.1"/>
    <property type="molecule type" value="Genomic_DNA"/>
</dbReference>
<name>A0ABQ5K2T9_9EUKA</name>
<sequence length="575" mass="64653">MSNSQYLLIIGINDVNSKKISKNKAVSIVESVIMGQNSAILTIRGDEDDLTGIYDDYHYTYQEAPFETCKPVSPDVCICLGPMNKADFKKLTDPDEKLPPLMARNIPLDMKKANIPSYSSKKAGIEKDFCSSVDDGEKPNTLEYLGVSQSKKPKTDKQGALITCSSRLDIEIATHVTNYFSTSQIFPRCRGYSSIKDSDKIYVKYDKGIPVYVLYHECSKIGMISIFSARSFPKHSEPGTFQIAFRHSQSRDKSLRMKPIPISFSTLEGKTSTFYINFVASERDKVASPKSTAAKGRRSETKGKDRRGGGGSVSRSRSASRSPPSYSRSASRSRSTSKDRYDDLHSSRDKDNEYSGSYEESSSDDDRGSESSRSESGEEETSYDSFKELACKSSKDVWLRVEKKYYASNATSSSGKPRNAVKIAKYILIAMAFENRHVQECLKHIYVDDKIPSELIQTGENAGSTDICIKLSSSKQVGEFAKESCSCKFIERAVYYDKASQTYVYLPKKSSHKSPKKPRHPHVRPEKIYTPSSEHIERATNYKSRSKKRKELTIRLDSISSNLEEIRKELDELTE</sequence>
<protein>
    <submittedName>
        <fullName evidence="2">Uncharacterized protein</fullName>
    </submittedName>
</protein>
<feature type="compositionally biased region" description="Basic residues" evidence="1">
    <location>
        <begin position="509"/>
        <end position="522"/>
    </location>
</feature>
<feature type="region of interest" description="Disordered" evidence="1">
    <location>
        <begin position="507"/>
        <end position="528"/>
    </location>
</feature>
<gene>
    <name evidence="2" type="ORF">ADUPG1_013408</name>
</gene>
<feature type="compositionally biased region" description="Low complexity" evidence="1">
    <location>
        <begin position="313"/>
        <end position="334"/>
    </location>
</feature>
<feature type="compositionally biased region" description="Basic and acidic residues" evidence="1">
    <location>
        <begin position="336"/>
        <end position="353"/>
    </location>
</feature>
<comment type="caution">
    <text evidence="2">The sequence shown here is derived from an EMBL/GenBank/DDBJ whole genome shotgun (WGS) entry which is preliminary data.</text>
</comment>
<evidence type="ECO:0000313" key="2">
    <source>
        <dbReference type="EMBL" id="GKT26584.1"/>
    </source>
</evidence>
<evidence type="ECO:0000313" key="3">
    <source>
        <dbReference type="Proteomes" id="UP001057375"/>
    </source>
</evidence>